<dbReference type="Proteomes" id="UP000186795">
    <property type="component" value="Unassembled WGS sequence"/>
</dbReference>
<sequence length="125" mass="14246">MKQRSISLALGVILGLLFGSLFLLQYITFYFDDPAFPERIEQVMDHAKQHHWERAEAEVREVGRIWGKGRMILAIKYADQNYARLNVSLMHLKTAVAVRDVGEVVKAGRSSILLFEEITSISPEV</sequence>
<evidence type="ECO:0000313" key="3">
    <source>
        <dbReference type="Proteomes" id="UP000186795"/>
    </source>
</evidence>
<accession>A0A1N7KLA0</accession>
<keyword evidence="1" id="KW-1133">Transmembrane helix</keyword>
<keyword evidence="1" id="KW-0812">Transmembrane</keyword>
<dbReference type="OrthoDB" id="1908704at2"/>
<keyword evidence="3" id="KW-1185">Reference proteome</keyword>
<protein>
    <submittedName>
        <fullName evidence="2">Uncharacterized protein</fullName>
    </submittedName>
</protein>
<evidence type="ECO:0000256" key="1">
    <source>
        <dbReference type="SAM" id="Phobius"/>
    </source>
</evidence>
<dbReference type="EMBL" id="FTOD01000003">
    <property type="protein sequence ID" value="SIS62348.1"/>
    <property type="molecule type" value="Genomic_DNA"/>
</dbReference>
<proteinExistence type="predicted"/>
<name>A0A1N7KLA0_9BACL</name>
<keyword evidence="1" id="KW-0472">Membrane</keyword>
<gene>
    <name evidence="2" type="ORF">SAMN05421790_103141</name>
</gene>
<dbReference type="RefSeq" id="WP_009709688.1">
    <property type="nucleotide sequence ID" value="NZ_CP048103.1"/>
</dbReference>
<feature type="transmembrane region" description="Helical" evidence="1">
    <location>
        <begin position="7"/>
        <end position="31"/>
    </location>
</feature>
<reference evidence="3" key="1">
    <citation type="submission" date="2017-01" db="EMBL/GenBank/DDBJ databases">
        <authorList>
            <person name="Varghese N."/>
            <person name="Submissions S."/>
        </authorList>
    </citation>
    <scope>NUCLEOTIDE SEQUENCE [LARGE SCALE GENOMIC DNA]</scope>
    <source>
        <strain evidence="3">DSM 45196</strain>
    </source>
</reference>
<organism evidence="2 3">
    <name type="scientific">Kroppenstedtia eburnea</name>
    <dbReference type="NCBI Taxonomy" id="714067"/>
    <lineage>
        <taxon>Bacteria</taxon>
        <taxon>Bacillati</taxon>
        <taxon>Bacillota</taxon>
        <taxon>Bacilli</taxon>
        <taxon>Bacillales</taxon>
        <taxon>Thermoactinomycetaceae</taxon>
        <taxon>Kroppenstedtia</taxon>
    </lineage>
</organism>
<evidence type="ECO:0000313" key="2">
    <source>
        <dbReference type="EMBL" id="SIS62348.1"/>
    </source>
</evidence>
<dbReference type="AlphaFoldDB" id="A0A1N7KLA0"/>